<protein>
    <submittedName>
        <fullName evidence="2">Uncharacterized protein</fullName>
    </submittedName>
</protein>
<feature type="chain" id="PRO_5047025592" evidence="1">
    <location>
        <begin position="30"/>
        <end position="220"/>
    </location>
</feature>
<keyword evidence="1" id="KW-0732">Signal</keyword>
<organism evidence="2 3">
    <name type="scientific">Ventrimonas faecis</name>
    <dbReference type="NCBI Taxonomy" id="3133170"/>
    <lineage>
        <taxon>Bacteria</taxon>
        <taxon>Bacillati</taxon>
        <taxon>Bacillota</taxon>
        <taxon>Clostridia</taxon>
        <taxon>Lachnospirales</taxon>
        <taxon>Lachnospiraceae</taxon>
        <taxon>Ventrimonas</taxon>
    </lineage>
</organism>
<accession>A0ABV1HK38</accession>
<sequence length="220" mass="23500">MKKHNMMRVASAMAVVTLLSTGLISGTLAKYTSTTSASSTATVAKWSFLLGNSNNLTTENDITGTPSWNFNIFDTVKDSNGNDETHVANKKIAPGTSGSVDLYLENASEVAAKYSIEFECTNNNNIPLKYALVAANAEMPDSSVADWKSSIADLDKTDIELAAATTEAATDEANYRLYWKWEFDDDSVTNKADATDLALGTAETAPTATIKATVTATQVD</sequence>
<evidence type="ECO:0000256" key="1">
    <source>
        <dbReference type="SAM" id="SignalP"/>
    </source>
</evidence>
<evidence type="ECO:0000313" key="3">
    <source>
        <dbReference type="Proteomes" id="UP001437460"/>
    </source>
</evidence>
<gene>
    <name evidence="2" type="ORF">WMO41_05790</name>
</gene>
<name>A0ABV1HK38_9FIRM</name>
<dbReference type="EMBL" id="JBBMFJ010000008">
    <property type="protein sequence ID" value="MEQ2562674.1"/>
    <property type="molecule type" value="Genomic_DNA"/>
</dbReference>
<feature type="signal peptide" evidence="1">
    <location>
        <begin position="1"/>
        <end position="29"/>
    </location>
</feature>
<comment type="caution">
    <text evidence="2">The sequence shown here is derived from an EMBL/GenBank/DDBJ whole genome shotgun (WGS) entry which is preliminary data.</text>
</comment>
<evidence type="ECO:0000313" key="2">
    <source>
        <dbReference type="EMBL" id="MEQ2562674.1"/>
    </source>
</evidence>
<dbReference type="Proteomes" id="UP001437460">
    <property type="component" value="Unassembled WGS sequence"/>
</dbReference>
<reference evidence="2 3" key="1">
    <citation type="submission" date="2024-03" db="EMBL/GenBank/DDBJ databases">
        <title>Human intestinal bacterial collection.</title>
        <authorList>
            <person name="Pauvert C."/>
            <person name="Hitch T.C.A."/>
            <person name="Clavel T."/>
        </authorList>
    </citation>
    <scope>NUCLEOTIDE SEQUENCE [LARGE SCALE GENOMIC DNA]</scope>
    <source>
        <strain evidence="2 3">CLA-AP-H27</strain>
    </source>
</reference>
<dbReference type="RefSeq" id="WP_349228944.1">
    <property type="nucleotide sequence ID" value="NZ_JBBMFJ010000008.1"/>
</dbReference>
<proteinExistence type="predicted"/>
<keyword evidence="3" id="KW-1185">Reference proteome</keyword>